<dbReference type="InterPro" id="IPR008792">
    <property type="entry name" value="PQQD"/>
</dbReference>
<dbReference type="Gene3D" id="1.10.10.1150">
    <property type="entry name" value="Coenzyme PQQ synthesis protein D (PqqD)"/>
    <property type="match status" value="1"/>
</dbReference>
<comment type="caution">
    <text evidence="1">The sequence shown here is derived from an EMBL/GenBank/DDBJ whole genome shotgun (WGS) entry which is preliminary data.</text>
</comment>
<dbReference type="InterPro" id="IPR041881">
    <property type="entry name" value="PqqD_sf"/>
</dbReference>
<dbReference type="Pfam" id="PF05402">
    <property type="entry name" value="PqqD"/>
    <property type="match status" value="1"/>
</dbReference>
<evidence type="ECO:0000313" key="2">
    <source>
        <dbReference type="Proteomes" id="UP000322981"/>
    </source>
</evidence>
<dbReference type="EMBL" id="VWXX01000004">
    <property type="protein sequence ID" value="KAA6186742.1"/>
    <property type="molecule type" value="Genomic_DNA"/>
</dbReference>
<name>A0A5M8FT19_9GAMM</name>
<evidence type="ECO:0000313" key="1">
    <source>
        <dbReference type="EMBL" id="KAA6186742.1"/>
    </source>
</evidence>
<dbReference type="RefSeq" id="WP_150091057.1">
    <property type="nucleotide sequence ID" value="NZ_VWXX01000004.1"/>
</dbReference>
<organism evidence="1 2">
    <name type="scientific">Thiohalocapsa marina</name>
    <dbReference type="NCBI Taxonomy" id="424902"/>
    <lineage>
        <taxon>Bacteria</taxon>
        <taxon>Pseudomonadati</taxon>
        <taxon>Pseudomonadota</taxon>
        <taxon>Gammaproteobacteria</taxon>
        <taxon>Chromatiales</taxon>
        <taxon>Chromatiaceae</taxon>
        <taxon>Thiohalocapsa</taxon>
    </lineage>
</organism>
<gene>
    <name evidence="1" type="ORF">F2Q65_05075</name>
</gene>
<proteinExistence type="predicted"/>
<sequence length="91" mass="10362">MSDLNARYQARPDLELEDAGGDLLAYVPEREDTVYLSETARIIWQLCDGQRTGADMVELIRDAYPEVEDDIEQQVRDALGMLMTRELVTVV</sequence>
<dbReference type="AlphaFoldDB" id="A0A5M8FT19"/>
<reference evidence="1 2" key="1">
    <citation type="submission" date="2019-09" db="EMBL/GenBank/DDBJ databases">
        <title>Whole-genome sequence of the purple sulfur bacterium Thiohalocapsa marina DSM 19078.</title>
        <authorList>
            <person name="Kyndt J.A."/>
            <person name="Meyer T.E."/>
        </authorList>
    </citation>
    <scope>NUCLEOTIDE SEQUENCE [LARGE SCALE GENOMIC DNA]</scope>
    <source>
        <strain evidence="1 2">DSM 19078</strain>
    </source>
</reference>
<accession>A0A5M8FT19</accession>
<keyword evidence="2" id="KW-1185">Reference proteome</keyword>
<protein>
    <submittedName>
        <fullName evidence="1">PqqD family protein</fullName>
    </submittedName>
</protein>
<dbReference type="OrthoDB" id="7356791at2"/>
<dbReference type="Proteomes" id="UP000322981">
    <property type="component" value="Unassembled WGS sequence"/>
</dbReference>